<dbReference type="RefSeq" id="WP_106611171.1">
    <property type="nucleotide sequence ID" value="NZ_JAUSTO010000004.1"/>
</dbReference>
<dbReference type="SMART" id="SM00895">
    <property type="entry name" value="FCD"/>
    <property type="match status" value="1"/>
</dbReference>
<proteinExistence type="predicted"/>
<evidence type="ECO:0000313" key="5">
    <source>
        <dbReference type="EMBL" id="MDQ0152206.1"/>
    </source>
</evidence>
<evidence type="ECO:0000256" key="3">
    <source>
        <dbReference type="ARBA" id="ARBA00023163"/>
    </source>
</evidence>
<accession>A0AAE3V9F8</accession>
<reference evidence="5" key="1">
    <citation type="submission" date="2023-07" db="EMBL/GenBank/DDBJ databases">
        <title>Genomic Encyclopedia of Type Strains, Phase IV (KMG-IV): sequencing the most valuable type-strain genomes for metagenomic binning, comparative biology and taxonomic classification.</title>
        <authorList>
            <person name="Goeker M."/>
        </authorList>
    </citation>
    <scope>NUCLEOTIDE SEQUENCE</scope>
    <source>
        <strain evidence="5">DSM 19659</strain>
    </source>
</reference>
<keyword evidence="2" id="KW-0238">DNA-binding</keyword>
<dbReference type="CDD" id="cd07377">
    <property type="entry name" value="WHTH_GntR"/>
    <property type="match status" value="1"/>
</dbReference>
<dbReference type="PRINTS" id="PR00035">
    <property type="entry name" value="HTHGNTR"/>
</dbReference>
<name>A0AAE3V9F8_9FIRM</name>
<dbReference type="AlphaFoldDB" id="A0AAE3V9F8"/>
<keyword evidence="3" id="KW-0804">Transcription</keyword>
<dbReference type="Gene3D" id="1.10.10.10">
    <property type="entry name" value="Winged helix-like DNA-binding domain superfamily/Winged helix DNA-binding domain"/>
    <property type="match status" value="1"/>
</dbReference>
<dbReference type="Gene3D" id="1.20.120.530">
    <property type="entry name" value="GntR ligand-binding domain-like"/>
    <property type="match status" value="1"/>
</dbReference>
<evidence type="ECO:0000313" key="6">
    <source>
        <dbReference type="Proteomes" id="UP001241537"/>
    </source>
</evidence>
<dbReference type="PROSITE" id="PS50949">
    <property type="entry name" value="HTH_GNTR"/>
    <property type="match status" value="1"/>
</dbReference>
<dbReference type="InterPro" id="IPR036388">
    <property type="entry name" value="WH-like_DNA-bd_sf"/>
</dbReference>
<dbReference type="EMBL" id="JAUSTO010000004">
    <property type="protein sequence ID" value="MDQ0152206.1"/>
    <property type="molecule type" value="Genomic_DNA"/>
</dbReference>
<dbReference type="InterPro" id="IPR011711">
    <property type="entry name" value="GntR_C"/>
</dbReference>
<evidence type="ECO:0000256" key="2">
    <source>
        <dbReference type="ARBA" id="ARBA00023125"/>
    </source>
</evidence>
<dbReference type="PANTHER" id="PTHR43537">
    <property type="entry name" value="TRANSCRIPTIONAL REGULATOR, GNTR FAMILY"/>
    <property type="match status" value="1"/>
</dbReference>
<dbReference type="Pfam" id="PF00392">
    <property type="entry name" value="GntR"/>
    <property type="match status" value="1"/>
</dbReference>
<comment type="caution">
    <text evidence="5">The sequence shown here is derived from an EMBL/GenBank/DDBJ whole genome shotgun (WGS) entry which is preliminary data.</text>
</comment>
<protein>
    <submittedName>
        <fullName evidence="5">GntR family transcriptional repressor for pyruvate dehydrogenase complex</fullName>
    </submittedName>
</protein>
<keyword evidence="1" id="KW-0805">Transcription regulation</keyword>
<dbReference type="Proteomes" id="UP001241537">
    <property type="component" value="Unassembled WGS sequence"/>
</dbReference>
<dbReference type="GO" id="GO:0003700">
    <property type="term" value="F:DNA-binding transcription factor activity"/>
    <property type="evidence" value="ECO:0007669"/>
    <property type="project" value="InterPro"/>
</dbReference>
<gene>
    <name evidence="5" type="ORF">J2S20_000891</name>
</gene>
<dbReference type="PANTHER" id="PTHR43537:SF5">
    <property type="entry name" value="UXU OPERON TRANSCRIPTIONAL REGULATOR"/>
    <property type="match status" value="1"/>
</dbReference>
<dbReference type="SMART" id="SM00345">
    <property type="entry name" value="HTH_GNTR"/>
    <property type="match status" value="1"/>
</dbReference>
<feature type="domain" description="HTH gntR-type" evidence="4">
    <location>
        <begin position="5"/>
        <end position="73"/>
    </location>
</feature>
<dbReference type="InterPro" id="IPR008920">
    <property type="entry name" value="TF_FadR/GntR_C"/>
</dbReference>
<keyword evidence="5" id="KW-0670">Pyruvate</keyword>
<dbReference type="InterPro" id="IPR036390">
    <property type="entry name" value="WH_DNA-bd_sf"/>
</dbReference>
<dbReference type="GO" id="GO:0003677">
    <property type="term" value="F:DNA binding"/>
    <property type="evidence" value="ECO:0007669"/>
    <property type="project" value="UniProtKB-KW"/>
</dbReference>
<dbReference type="SUPFAM" id="SSF46785">
    <property type="entry name" value="Winged helix' DNA-binding domain"/>
    <property type="match status" value="1"/>
</dbReference>
<organism evidence="5 6">
    <name type="scientific">Moryella indoligenes</name>
    <dbReference type="NCBI Taxonomy" id="371674"/>
    <lineage>
        <taxon>Bacteria</taxon>
        <taxon>Bacillati</taxon>
        <taxon>Bacillota</taxon>
        <taxon>Clostridia</taxon>
        <taxon>Lachnospirales</taxon>
        <taxon>Lachnospiraceae</taxon>
        <taxon>Moryella</taxon>
    </lineage>
</organism>
<evidence type="ECO:0000256" key="1">
    <source>
        <dbReference type="ARBA" id="ARBA00023015"/>
    </source>
</evidence>
<keyword evidence="6" id="KW-1185">Reference proteome</keyword>
<dbReference type="SUPFAM" id="SSF48008">
    <property type="entry name" value="GntR ligand-binding domain-like"/>
    <property type="match status" value="1"/>
</dbReference>
<evidence type="ECO:0000259" key="4">
    <source>
        <dbReference type="PROSITE" id="PS50949"/>
    </source>
</evidence>
<dbReference type="Pfam" id="PF07729">
    <property type="entry name" value="FCD"/>
    <property type="match status" value="1"/>
</dbReference>
<dbReference type="InterPro" id="IPR000524">
    <property type="entry name" value="Tscrpt_reg_HTH_GntR"/>
</dbReference>
<sequence length="257" mass="29760">MHKASQVTEQVMQYIKEQIAGGEWPLDSRIPSENELCRLLGVSRTSVRAALQRFNVLGILESQHGRGTFVRSDKVYIPGPKELRLNALSQTDEMTKETFREWRQARNVIEPEIAYYVAEAATPELVRKLKRINREQEQLIGQQELFIQKDKEYHMALAEFLGNKLIMQCLESLLNMREMQLFVNDKFGYMGGIYFHAMITDAISRHNADRARTLMLEHGRDEEQSSRIFDGMAERETLDASLPANALLRVTEKEKRQ</sequence>